<dbReference type="AlphaFoldDB" id="A0A5B7DWX6"/>
<comment type="caution">
    <text evidence="2">The sequence shown here is derived from an EMBL/GenBank/DDBJ whole genome shotgun (WGS) entry which is preliminary data.</text>
</comment>
<dbReference type="Proteomes" id="UP000324222">
    <property type="component" value="Unassembled WGS sequence"/>
</dbReference>
<protein>
    <submittedName>
        <fullName evidence="2">Uncharacterized protein</fullName>
    </submittedName>
</protein>
<evidence type="ECO:0000313" key="2">
    <source>
        <dbReference type="EMBL" id="MPC25589.1"/>
    </source>
</evidence>
<sequence>MSLVDDHIRRVKVSYRNATLTRIQDKYTSGHAHSNQPSHALNYTNKEKNLLHIRETKLTNFFVGEVPCSSHKEQEKQEEEEEEEEEEEKSFKFRNDFGNKTKDETFRPFFTSLRRLSDGVGKHNLQQVFVRIQPTQQWRCLAWLR</sequence>
<evidence type="ECO:0000256" key="1">
    <source>
        <dbReference type="SAM" id="MobiDB-lite"/>
    </source>
</evidence>
<accession>A0A5B7DWX6</accession>
<dbReference type="EMBL" id="VSRR010001482">
    <property type="protein sequence ID" value="MPC25589.1"/>
    <property type="molecule type" value="Genomic_DNA"/>
</dbReference>
<name>A0A5B7DWX6_PORTR</name>
<gene>
    <name evidence="2" type="ORF">E2C01_018707</name>
</gene>
<evidence type="ECO:0000313" key="3">
    <source>
        <dbReference type="Proteomes" id="UP000324222"/>
    </source>
</evidence>
<reference evidence="2 3" key="1">
    <citation type="submission" date="2019-05" db="EMBL/GenBank/DDBJ databases">
        <title>Another draft genome of Portunus trituberculatus and its Hox gene families provides insights of decapod evolution.</title>
        <authorList>
            <person name="Jeong J.-H."/>
            <person name="Song I."/>
            <person name="Kim S."/>
            <person name="Choi T."/>
            <person name="Kim D."/>
            <person name="Ryu S."/>
            <person name="Kim W."/>
        </authorList>
    </citation>
    <scope>NUCLEOTIDE SEQUENCE [LARGE SCALE GENOMIC DNA]</scope>
    <source>
        <tissue evidence="2">Muscle</tissue>
    </source>
</reference>
<proteinExistence type="predicted"/>
<organism evidence="2 3">
    <name type="scientific">Portunus trituberculatus</name>
    <name type="common">Swimming crab</name>
    <name type="synonym">Neptunus trituberculatus</name>
    <dbReference type="NCBI Taxonomy" id="210409"/>
    <lineage>
        <taxon>Eukaryota</taxon>
        <taxon>Metazoa</taxon>
        <taxon>Ecdysozoa</taxon>
        <taxon>Arthropoda</taxon>
        <taxon>Crustacea</taxon>
        <taxon>Multicrustacea</taxon>
        <taxon>Malacostraca</taxon>
        <taxon>Eumalacostraca</taxon>
        <taxon>Eucarida</taxon>
        <taxon>Decapoda</taxon>
        <taxon>Pleocyemata</taxon>
        <taxon>Brachyura</taxon>
        <taxon>Eubrachyura</taxon>
        <taxon>Portunoidea</taxon>
        <taxon>Portunidae</taxon>
        <taxon>Portuninae</taxon>
        <taxon>Portunus</taxon>
    </lineage>
</organism>
<feature type="compositionally biased region" description="Acidic residues" evidence="1">
    <location>
        <begin position="76"/>
        <end position="88"/>
    </location>
</feature>
<feature type="region of interest" description="Disordered" evidence="1">
    <location>
        <begin position="68"/>
        <end position="96"/>
    </location>
</feature>
<keyword evidence="3" id="KW-1185">Reference proteome</keyword>